<feature type="transmembrane region" description="Helical" evidence="6">
    <location>
        <begin position="66"/>
        <end position="82"/>
    </location>
</feature>
<comment type="caution">
    <text evidence="8">The sequence shown here is derived from an EMBL/GenBank/DDBJ whole genome shotgun (WGS) entry which is preliminary data.</text>
</comment>
<name>E5YB31_BILW3</name>
<accession>E5YB31</accession>
<evidence type="ECO:0000313" key="8">
    <source>
        <dbReference type="EMBL" id="EFV42790.1"/>
    </source>
</evidence>
<dbReference type="GeneID" id="78085047"/>
<evidence type="ECO:0000256" key="5">
    <source>
        <dbReference type="ARBA" id="ARBA00023136"/>
    </source>
</evidence>
<dbReference type="InterPro" id="IPR000620">
    <property type="entry name" value="EamA_dom"/>
</dbReference>
<evidence type="ECO:0000256" key="4">
    <source>
        <dbReference type="ARBA" id="ARBA00022989"/>
    </source>
</evidence>
<feature type="domain" description="EamA" evidence="7">
    <location>
        <begin position="150"/>
        <end position="286"/>
    </location>
</feature>
<dbReference type="GO" id="GO:0005886">
    <property type="term" value="C:plasma membrane"/>
    <property type="evidence" value="ECO:0007669"/>
    <property type="project" value="UniProtKB-SubCell"/>
</dbReference>
<feature type="transmembrane region" description="Helical" evidence="6">
    <location>
        <begin position="94"/>
        <end position="113"/>
    </location>
</feature>
<dbReference type="InterPro" id="IPR037185">
    <property type="entry name" value="EmrE-like"/>
</dbReference>
<sequence>MQSKIGCYIIAVAVITVWSTTFVSTKILLRSLSPEEIMFYRHVLAYLVLLAAYPHRHPSGGFREELLFAGAGIFGSTLYFLTENYALKYSMASNVGLLLATTPMLTAIVARFLTTGEPFNRQLAAGFCIAFLGVFLVIFNGHFILKLHPIGDFLAIAAALSWAFYSTLVKKIGNRYNGIYITRKIFFYAIVTMLPVLAFGDFRYDFSRLWQPTTYLNLIFLGVIASSLCFLIWSKIIWKIGPVAVNNFIYLMPLITMLASWLLLDEHLTPIAIAGGLVILAGVYVSTKAAHRKK</sequence>
<keyword evidence="5 6" id="KW-0472">Membrane</keyword>
<dbReference type="RefSeq" id="WP_005030200.1">
    <property type="nucleotide sequence ID" value="NZ_KE150238.1"/>
</dbReference>
<keyword evidence="4 6" id="KW-1133">Transmembrane helix</keyword>
<keyword evidence="2" id="KW-1003">Cell membrane</keyword>
<evidence type="ECO:0000256" key="3">
    <source>
        <dbReference type="ARBA" id="ARBA00022692"/>
    </source>
</evidence>
<reference evidence="8 9" key="2">
    <citation type="submission" date="2013-04" db="EMBL/GenBank/DDBJ databases">
        <title>The Genome Sequence of Bilophila wadsworthia 3_1_6.</title>
        <authorList>
            <consortium name="The Broad Institute Genomics Platform"/>
            <person name="Earl A."/>
            <person name="Ward D."/>
            <person name="Feldgarden M."/>
            <person name="Gevers D."/>
            <person name="Sibley C."/>
            <person name="Strauss J."/>
            <person name="Allen-Vercoe E."/>
            <person name="Walker B."/>
            <person name="Young S."/>
            <person name="Zeng Q."/>
            <person name="Gargeya S."/>
            <person name="Fitzgerald M."/>
            <person name="Haas B."/>
            <person name="Abouelleil A."/>
            <person name="Allen A.W."/>
            <person name="Alvarado L."/>
            <person name="Arachchi H.M."/>
            <person name="Berlin A.M."/>
            <person name="Chapman S.B."/>
            <person name="Gainer-Dewar J."/>
            <person name="Goldberg J."/>
            <person name="Griggs A."/>
            <person name="Gujja S."/>
            <person name="Hansen M."/>
            <person name="Howarth C."/>
            <person name="Imamovic A."/>
            <person name="Ireland A."/>
            <person name="Larimer J."/>
            <person name="McCowan C."/>
            <person name="Murphy C."/>
            <person name="Pearson M."/>
            <person name="Poon T.W."/>
            <person name="Priest M."/>
            <person name="Roberts A."/>
            <person name="Saif S."/>
            <person name="Shea T."/>
            <person name="Sisk P."/>
            <person name="Sykes S."/>
            <person name="Wortman J."/>
            <person name="Nusbaum C."/>
            <person name="Birren B."/>
        </authorList>
    </citation>
    <scope>NUCLEOTIDE SEQUENCE [LARGE SCALE GENOMIC DNA]</scope>
    <source>
        <strain evidence="8 9">3_1_6</strain>
    </source>
</reference>
<evidence type="ECO:0000256" key="1">
    <source>
        <dbReference type="ARBA" id="ARBA00004651"/>
    </source>
</evidence>
<dbReference type="HOGENOM" id="CLU_033863_4_1_7"/>
<dbReference type="PANTHER" id="PTHR32322">
    <property type="entry name" value="INNER MEMBRANE TRANSPORTER"/>
    <property type="match status" value="1"/>
</dbReference>
<feature type="transmembrane region" description="Helical" evidence="6">
    <location>
        <begin position="7"/>
        <end position="25"/>
    </location>
</feature>
<dbReference type="Proteomes" id="UP000006034">
    <property type="component" value="Unassembled WGS sequence"/>
</dbReference>
<feature type="transmembrane region" description="Helical" evidence="6">
    <location>
        <begin position="245"/>
        <end position="264"/>
    </location>
</feature>
<keyword evidence="3 6" id="KW-0812">Transmembrane</keyword>
<feature type="transmembrane region" description="Helical" evidence="6">
    <location>
        <begin position="214"/>
        <end position="233"/>
    </location>
</feature>
<dbReference type="InterPro" id="IPR050638">
    <property type="entry name" value="AA-Vitamin_Transporters"/>
</dbReference>
<dbReference type="SUPFAM" id="SSF103481">
    <property type="entry name" value="Multidrug resistance efflux transporter EmrE"/>
    <property type="match status" value="2"/>
</dbReference>
<feature type="domain" description="EamA" evidence="7">
    <location>
        <begin position="8"/>
        <end position="138"/>
    </location>
</feature>
<protein>
    <recommendedName>
        <fullName evidence="7">EamA domain-containing protein</fullName>
    </recommendedName>
</protein>
<proteinExistence type="predicted"/>
<reference evidence="8 9" key="1">
    <citation type="submission" date="2010-10" db="EMBL/GenBank/DDBJ databases">
        <authorList>
            <consortium name="The Broad Institute Genome Sequencing Platform"/>
            <person name="Ward D."/>
            <person name="Earl A."/>
            <person name="Feldgarden M."/>
            <person name="Young S.K."/>
            <person name="Gargeya S."/>
            <person name="Zeng Q."/>
            <person name="Alvarado L."/>
            <person name="Berlin A."/>
            <person name="Bochicchio J."/>
            <person name="Chapman S.B."/>
            <person name="Chen Z."/>
            <person name="Freedman E."/>
            <person name="Gellesch M."/>
            <person name="Goldberg J."/>
            <person name="Griggs A."/>
            <person name="Gujja S."/>
            <person name="Heilman E."/>
            <person name="Heiman D."/>
            <person name="Howarth C."/>
            <person name="Mehta T."/>
            <person name="Neiman D."/>
            <person name="Pearson M."/>
            <person name="Roberts A."/>
            <person name="Saif S."/>
            <person name="Shea T."/>
            <person name="Shenoy N."/>
            <person name="Sisk P."/>
            <person name="Stolte C."/>
            <person name="Sykes S."/>
            <person name="White J."/>
            <person name="Yandava C."/>
            <person name="Allen-Vercoe E."/>
            <person name="Sibley C."/>
            <person name="Ambrose C.E."/>
            <person name="Strauss J."/>
            <person name="Daigneault M."/>
            <person name="Haas B."/>
            <person name="Nusbaum C."/>
            <person name="Birren B."/>
        </authorList>
    </citation>
    <scope>NUCLEOTIDE SEQUENCE [LARGE SCALE GENOMIC DNA]</scope>
    <source>
        <strain evidence="8 9">3_1_6</strain>
    </source>
</reference>
<feature type="transmembrane region" description="Helical" evidence="6">
    <location>
        <begin position="185"/>
        <end position="202"/>
    </location>
</feature>
<evidence type="ECO:0000256" key="6">
    <source>
        <dbReference type="SAM" id="Phobius"/>
    </source>
</evidence>
<evidence type="ECO:0000313" key="9">
    <source>
        <dbReference type="Proteomes" id="UP000006034"/>
    </source>
</evidence>
<keyword evidence="9" id="KW-1185">Reference proteome</keyword>
<feature type="transmembrane region" description="Helical" evidence="6">
    <location>
        <begin position="153"/>
        <end position="173"/>
    </location>
</feature>
<feature type="transmembrane region" description="Helical" evidence="6">
    <location>
        <begin position="125"/>
        <end position="147"/>
    </location>
</feature>
<organism evidence="8 9">
    <name type="scientific">Bilophila wadsworthia (strain 3_1_6)</name>
    <dbReference type="NCBI Taxonomy" id="563192"/>
    <lineage>
        <taxon>Bacteria</taxon>
        <taxon>Pseudomonadati</taxon>
        <taxon>Thermodesulfobacteriota</taxon>
        <taxon>Desulfovibrionia</taxon>
        <taxon>Desulfovibrionales</taxon>
        <taxon>Desulfovibrionaceae</taxon>
        <taxon>Bilophila</taxon>
    </lineage>
</organism>
<evidence type="ECO:0000256" key="2">
    <source>
        <dbReference type="ARBA" id="ARBA00022475"/>
    </source>
</evidence>
<dbReference type="STRING" id="563192.HMPREF0179_03404"/>
<dbReference type="AlphaFoldDB" id="E5YB31"/>
<feature type="transmembrane region" description="Helical" evidence="6">
    <location>
        <begin position="270"/>
        <end position="287"/>
    </location>
</feature>
<gene>
    <name evidence="8" type="ORF">HMPREF0179_03404</name>
</gene>
<dbReference type="EMBL" id="ADCP02000001">
    <property type="protein sequence ID" value="EFV42790.1"/>
    <property type="molecule type" value="Genomic_DNA"/>
</dbReference>
<dbReference type="PANTHER" id="PTHR32322:SF18">
    <property type="entry name" value="S-ADENOSYLMETHIONINE_S-ADENOSYLHOMOCYSTEINE TRANSPORTER"/>
    <property type="match status" value="1"/>
</dbReference>
<dbReference type="OrthoDB" id="4167046at2"/>
<comment type="subcellular location">
    <subcellularLocation>
        <location evidence="1">Cell membrane</location>
        <topology evidence="1">Multi-pass membrane protein</topology>
    </subcellularLocation>
</comment>
<evidence type="ECO:0000259" key="7">
    <source>
        <dbReference type="Pfam" id="PF00892"/>
    </source>
</evidence>
<dbReference type="Pfam" id="PF00892">
    <property type="entry name" value="EamA"/>
    <property type="match status" value="2"/>
</dbReference>
<dbReference type="eggNOG" id="COG0697">
    <property type="taxonomic scope" value="Bacteria"/>
</dbReference>
<feature type="transmembrane region" description="Helical" evidence="6">
    <location>
        <begin position="37"/>
        <end position="54"/>
    </location>
</feature>